<feature type="region of interest" description="Disordered" evidence="1">
    <location>
        <begin position="318"/>
        <end position="338"/>
    </location>
</feature>
<gene>
    <name evidence="2" type="ORF">QBC42DRAFT_333998</name>
</gene>
<feature type="compositionally biased region" description="Low complexity" evidence="1">
    <location>
        <begin position="141"/>
        <end position="154"/>
    </location>
</feature>
<proteinExistence type="predicted"/>
<feature type="region of interest" description="Disordered" evidence="1">
    <location>
        <begin position="118"/>
        <end position="154"/>
    </location>
</feature>
<evidence type="ECO:0000313" key="3">
    <source>
        <dbReference type="Proteomes" id="UP001321749"/>
    </source>
</evidence>
<reference evidence="2" key="1">
    <citation type="journal article" date="2023" name="Mol. Phylogenet. Evol.">
        <title>Genome-scale phylogeny and comparative genomics of the fungal order Sordariales.</title>
        <authorList>
            <person name="Hensen N."/>
            <person name="Bonometti L."/>
            <person name="Westerberg I."/>
            <person name="Brannstrom I.O."/>
            <person name="Guillou S."/>
            <person name="Cros-Aarteil S."/>
            <person name="Calhoun S."/>
            <person name="Haridas S."/>
            <person name="Kuo A."/>
            <person name="Mondo S."/>
            <person name="Pangilinan J."/>
            <person name="Riley R."/>
            <person name="LaButti K."/>
            <person name="Andreopoulos B."/>
            <person name="Lipzen A."/>
            <person name="Chen C."/>
            <person name="Yan M."/>
            <person name="Daum C."/>
            <person name="Ng V."/>
            <person name="Clum A."/>
            <person name="Steindorff A."/>
            <person name="Ohm R.A."/>
            <person name="Martin F."/>
            <person name="Silar P."/>
            <person name="Natvig D.O."/>
            <person name="Lalanne C."/>
            <person name="Gautier V."/>
            <person name="Ament-Velasquez S.L."/>
            <person name="Kruys A."/>
            <person name="Hutchinson M.I."/>
            <person name="Powell A.J."/>
            <person name="Barry K."/>
            <person name="Miller A.N."/>
            <person name="Grigoriev I.V."/>
            <person name="Debuchy R."/>
            <person name="Gladieux P."/>
            <person name="Hiltunen Thoren M."/>
            <person name="Johannesson H."/>
        </authorList>
    </citation>
    <scope>NUCLEOTIDE SEQUENCE</scope>
    <source>
        <strain evidence="2">PSN324</strain>
    </source>
</reference>
<keyword evidence="3" id="KW-1185">Reference proteome</keyword>
<accession>A0AAV9HJJ7</accession>
<feature type="region of interest" description="Disordered" evidence="1">
    <location>
        <begin position="39"/>
        <end position="74"/>
    </location>
</feature>
<reference evidence="2" key="2">
    <citation type="submission" date="2023-06" db="EMBL/GenBank/DDBJ databases">
        <authorList>
            <consortium name="Lawrence Berkeley National Laboratory"/>
            <person name="Mondo S.J."/>
            <person name="Hensen N."/>
            <person name="Bonometti L."/>
            <person name="Westerberg I."/>
            <person name="Brannstrom I.O."/>
            <person name="Guillou S."/>
            <person name="Cros-Aarteil S."/>
            <person name="Calhoun S."/>
            <person name="Haridas S."/>
            <person name="Kuo A."/>
            <person name="Pangilinan J."/>
            <person name="Riley R."/>
            <person name="Labutti K."/>
            <person name="Andreopoulos B."/>
            <person name="Lipzen A."/>
            <person name="Chen C."/>
            <person name="Yanf M."/>
            <person name="Daum C."/>
            <person name="Ng V."/>
            <person name="Clum A."/>
            <person name="Steindorff A."/>
            <person name="Ohm R."/>
            <person name="Martin F."/>
            <person name="Silar P."/>
            <person name="Natvig D."/>
            <person name="Lalanne C."/>
            <person name="Gautier V."/>
            <person name="Ament-Velasquez S.L."/>
            <person name="Kruys A."/>
            <person name="Hutchinson M.I."/>
            <person name="Powell A.J."/>
            <person name="Barry K."/>
            <person name="Miller A.N."/>
            <person name="Grigoriev I.V."/>
            <person name="Debuchy R."/>
            <person name="Gladieux P."/>
            <person name="Thoren M.H."/>
            <person name="Johannesson H."/>
        </authorList>
    </citation>
    <scope>NUCLEOTIDE SEQUENCE</scope>
    <source>
        <strain evidence="2">PSN324</strain>
    </source>
</reference>
<organism evidence="2 3">
    <name type="scientific">Cladorrhinum samala</name>
    <dbReference type="NCBI Taxonomy" id="585594"/>
    <lineage>
        <taxon>Eukaryota</taxon>
        <taxon>Fungi</taxon>
        <taxon>Dikarya</taxon>
        <taxon>Ascomycota</taxon>
        <taxon>Pezizomycotina</taxon>
        <taxon>Sordariomycetes</taxon>
        <taxon>Sordariomycetidae</taxon>
        <taxon>Sordariales</taxon>
        <taxon>Podosporaceae</taxon>
        <taxon>Cladorrhinum</taxon>
    </lineage>
</organism>
<protein>
    <submittedName>
        <fullName evidence="2">Uncharacterized protein</fullName>
    </submittedName>
</protein>
<dbReference type="AlphaFoldDB" id="A0AAV9HJJ7"/>
<feature type="compositionally biased region" description="Low complexity" evidence="1">
    <location>
        <begin position="119"/>
        <end position="128"/>
    </location>
</feature>
<feature type="compositionally biased region" description="Basic residues" evidence="1">
    <location>
        <begin position="323"/>
        <end position="332"/>
    </location>
</feature>
<dbReference type="Proteomes" id="UP001321749">
    <property type="component" value="Unassembled WGS sequence"/>
</dbReference>
<name>A0AAV9HJJ7_9PEZI</name>
<evidence type="ECO:0000256" key="1">
    <source>
        <dbReference type="SAM" id="MobiDB-lite"/>
    </source>
</evidence>
<feature type="compositionally biased region" description="Basic and acidic residues" evidence="1">
    <location>
        <begin position="48"/>
        <end position="63"/>
    </location>
</feature>
<sequence>MVVSYGRTRFIRLAALACLACAAFMTMLQISRYARRPSHFSSPSSSHDYSHLSSDRKQQEAKDMSTTTTTTRTPESLRADLDEYYWGNLTRKIHPDLEEGEGNHDVRVFVQRIMVPPLSSASSSSSSSVKRGSGLTFKTGSSPASSSSSSSSSSSLLLGVATTYPRISFSNFRMITETWKQSLSGLRTGGTGPAAGLIVALEDGTEEERIQVRDALYRSGIVDCSVFIPQRRTDTDKGSVHAQLFQQMMTARFGVGEMGAGKARRWFGIMDEGARFVPGEGLIEGLDGVFGGGGVGENEDGRWYIGFSSVQEDWWVGDTTKGGNKKTSRRRGGGGGGGGGFGFGDEAVMLMSQSVLDTAGQLMCFQGGGKGLSRQQRKMSWNQLLYECLMEGDEDLKYHVLGDGDGDGDGEESLPQRPLVIKETGNGLIDAAAAAAVPPAILFEDYWIVRPGKKITCYRDGVEVKEQVKEVTRKPEGKKVSERVILHSPFPPGTKTETLVWRGKKKTWELLDTELREHEGRQEVWQAYMNKKGGNGQQSEEVSSVDSLVILIWEVGTNI</sequence>
<evidence type="ECO:0000313" key="2">
    <source>
        <dbReference type="EMBL" id="KAK4459868.1"/>
    </source>
</evidence>
<dbReference type="EMBL" id="MU865025">
    <property type="protein sequence ID" value="KAK4459868.1"/>
    <property type="molecule type" value="Genomic_DNA"/>
</dbReference>
<comment type="caution">
    <text evidence="2">The sequence shown here is derived from an EMBL/GenBank/DDBJ whole genome shotgun (WGS) entry which is preliminary data.</text>
</comment>